<evidence type="ECO:0000313" key="5">
    <source>
        <dbReference type="Proteomes" id="UP000717624"/>
    </source>
</evidence>
<sequence length="309" mass="34487">MTLDPQVAALLEYLRSVPQPRTLSPETARKAMEDRVRLQKKDPVGKIENRTIPGPAGEIPIRLYYPTQEQAQYPVLVFFHGGGWVLGSLNTHDDICCALTNRAHCLTISVDYRLAPEHKFPAAVEDAYAAVEWTYRHANQLQADPRRIAVGGDSAGGNLAAVVALLAKEKQTPPLVFQLLIYPSTSLKEDTVSKRQFAHGYLLTEESMLWFREQYLREQADQDNPLASPLLYEDFRGLPAAYVMTAEYDPLRDEGEAYAEKLRQAGVPVQCERFAGMTHGFVSMSSYVVKGKLALDKAGEVLQQAFYPA</sequence>
<dbReference type="InterPro" id="IPR002168">
    <property type="entry name" value="Lipase_GDXG_HIS_AS"/>
</dbReference>
<evidence type="ECO:0000313" key="4">
    <source>
        <dbReference type="EMBL" id="MBM7588808.1"/>
    </source>
</evidence>
<name>A0A938XW67_9BACL</name>
<keyword evidence="5" id="KW-1185">Reference proteome</keyword>
<dbReference type="Proteomes" id="UP000717624">
    <property type="component" value="Unassembled WGS sequence"/>
</dbReference>
<dbReference type="InterPro" id="IPR050300">
    <property type="entry name" value="GDXG_lipolytic_enzyme"/>
</dbReference>
<dbReference type="EC" id="3.1.1.-" evidence="4"/>
<accession>A0A938XW67</accession>
<dbReference type="FunFam" id="3.40.50.1820:FF:000089">
    <property type="entry name" value="Alpha/beta hydrolase"/>
    <property type="match status" value="1"/>
</dbReference>
<dbReference type="Gene3D" id="3.40.50.1820">
    <property type="entry name" value="alpha/beta hydrolase"/>
    <property type="match status" value="1"/>
</dbReference>
<dbReference type="PANTHER" id="PTHR48081">
    <property type="entry name" value="AB HYDROLASE SUPERFAMILY PROTEIN C4A8.06C"/>
    <property type="match status" value="1"/>
</dbReference>
<dbReference type="SUPFAM" id="SSF53474">
    <property type="entry name" value="alpha/beta-Hydrolases"/>
    <property type="match status" value="1"/>
</dbReference>
<dbReference type="PANTHER" id="PTHR48081:SF8">
    <property type="entry name" value="ALPHA_BETA HYDROLASE FOLD-3 DOMAIN-CONTAINING PROTEIN-RELATED"/>
    <property type="match status" value="1"/>
</dbReference>
<feature type="domain" description="Alpha/beta hydrolase fold-3" evidence="3">
    <location>
        <begin position="76"/>
        <end position="282"/>
    </location>
</feature>
<evidence type="ECO:0000259" key="3">
    <source>
        <dbReference type="Pfam" id="PF07859"/>
    </source>
</evidence>
<dbReference type="InterPro" id="IPR029058">
    <property type="entry name" value="AB_hydrolase_fold"/>
</dbReference>
<dbReference type="RefSeq" id="WP_204516533.1">
    <property type="nucleotide sequence ID" value="NZ_BAABIN010000009.1"/>
</dbReference>
<protein>
    <submittedName>
        <fullName evidence="4">Acetyl esterase</fullName>
        <ecNumber evidence="4">3.1.1.-</ecNumber>
    </submittedName>
</protein>
<comment type="similarity">
    <text evidence="1">Belongs to the 'GDXG' lipolytic enzyme family.</text>
</comment>
<evidence type="ECO:0000256" key="1">
    <source>
        <dbReference type="ARBA" id="ARBA00010515"/>
    </source>
</evidence>
<dbReference type="GO" id="GO:0016787">
    <property type="term" value="F:hydrolase activity"/>
    <property type="evidence" value="ECO:0007669"/>
    <property type="project" value="UniProtKB-KW"/>
</dbReference>
<evidence type="ECO:0000256" key="2">
    <source>
        <dbReference type="ARBA" id="ARBA00022801"/>
    </source>
</evidence>
<dbReference type="Pfam" id="PF07859">
    <property type="entry name" value="Abhydrolase_3"/>
    <property type="match status" value="1"/>
</dbReference>
<organism evidence="4 5">
    <name type="scientific">Brevibacillus fulvus</name>
    <dbReference type="NCBI Taxonomy" id="1125967"/>
    <lineage>
        <taxon>Bacteria</taxon>
        <taxon>Bacillati</taxon>
        <taxon>Bacillota</taxon>
        <taxon>Bacilli</taxon>
        <taxon>Bacillales</taxon>
        <taxon>Paenibacillaceae</taxon>
        <taxon>Brevibacillus</taxon>
    </lineage>
</organism>
<dbReference type="PROSITE" id="PS01173">
    <property type="entry name" value="LIPASE_GDXG_HIS"/>
    <property type="match status" value="1"/>
</dbReference>
<dbReference type="EMBL" id="JAFBEB010000001">
    <property type="protein sequence ID" value="MBM7588808.1"/>
    <property type="molecule type" value="Genomic_DNA"/>
</dbReference>
<reference evidence="4" key="1">
    <citation type="submission" date="2021-01" db="EMBL/GenBank/DDBJ databases">
        <title>Genomic Encyclopedia of Type Strains, Phase IV (KMG-IV): sequencing the most valuable type-strain genomes for metagenomic binning, comparative biology and taxonomic classification.</title>
        <authorList>
            <person name="Goeker M."/>
        </authorList>
    </citation>
    <scope>NUCLEOTIDE SEQUENCE</scope>
    <source>
        <strain evidence="4">DSM 25523</strain>
    </source>
</reference>
<dbReference type="AlphaFoldDB" id="A0A938XW67"/>
<keyword evidence="2 4" id="KW-0378">Hydrolase</keyword>
<comment type="caution">
    <text evidence="4">The sequence shown here is derived from an EMBL/GenBank/DDBJ whole genome shotgun (WGS) entry which is preliminary data.</text>
</comment>
<gene>
    <name evidence="4" type="ORF">JOD01_000394</name>
</gene>
<dbReference type="InterPro" id="IPR013094">
    <property type="entry name" value="AB_hydrolase_3"/>
</dbReference>
<proteinExistence type="inferred from homology"/>